<comment type="caution">
    <text evidence="8">The sequence shown here is derived from an EMBL/GenBank/DDBJ whole genome shotgun (WGS) entry which is preliminary data.</text>
</comment>
<comment type="subcellular location">
    <subcellularLocation>
        <location evidence="1">Membrane</location>
        <topology evidence="1">Multi-pass membrane protein</topology>
    </subcellularLocation>
</comment>
<dbReference type="PANTHER" id="PTHR28165:SF1">
    <property type="entry name" value="NON-CLASSICAL EXPORT PROTEIN 2-RELATED"/>
    <property type="match status" value="1"/>
</dbReference>
<feature type="domain" description="MARVEL" evidence="7">
    <location>
        <begin position="5"/>
        <end position="146"/>
    </location>
</feature>
<evidence type="ECO:0000256" key="3">
    <source>
        <dbReference type="ARBA" id="ARBA00022989"/>
    </source>
</evidence>
<dbReference type="EMBL" id="VFLP01000014">
    <property type="protein sequence ID" value="TRX95837.1"/>
    <property type="molecule type" value="Genomic_DNA"/>
</dbReference>
<dbReference type="PANTHER" id="PTHR28165">
    <property type="entry name" value="NON-CLASSICAL EXPORT PROTEIN 2-RELATED"/>
    <property type="match status" value="1"/>
</dbReference>
<dbReference type="GO" id="GO:0005886">
    <property type="term" value="C:plasma membrane"/>
    <property type="evidence" value="ECO:0007669"/>
    <property type="project" value="TreeGrafter"/>
</dbReference>
<dbReference type="OrthoDB" id="5423111at2759"/>
<evidence type="ECO:0000256" key="5">
    <source>
        <dbReference type="SAM" id="Phobius"/>
    </source>
</evidence>
<feature type="transmembrane region" description="Helical" evidence="5">
    <location>
        <begin position="126"/>
        <end position="148"/>
    </location>
</feature>
<feature type="chain" id="PRO_5022037643" description="MARVEL domain-containing protein" evidence="6">
    <location>
        <begin position="30"/>
        <end position="171"/>
    </location>
</feature>
<keyword evidence="3 5" id="KW-1133">Transmembrane helix</keyword>
<evidence type="ECO:0000313" key="9">
    <source>
        <dbReference type="Proteomes" id="UP000319160"/>
    </source>
</evidence>
<name>A0A553I6M1_9PEZI</name>
<dbReference type="GO" id="GO:0032126">
    <property type="term" value="C:eisosome"/>
    <property type="evidence" value="ECO:0007669"/>
    <property type="project" value="TreeGrafter"/>
</dbReference>
<proteinExistence type="predicted"/>
<evidence type="ECO:0000256" key="4">
    <source>
        <dbReference type="ARBA" id="ARBA00023136"/>
    </source>
</evidence>
<evidence type="ECO:0000313" key="8">
    <source>
        <dbReference type="EMBL" id="TRX95837.1"/>
    </source>
</evidence>
<protein>
    <recommendedName>
        <fullName evidence="7">MARVEL domain-containing protein</fullName>
    </recommendedName>
</protein>
<evidence type="ECO:0000256" key="6">
    <source>
        <dbReference type="SAM" id="SignalP"/>
    </source>
</evidence>
<keyword evidence="6" id="KW-0732">Signal</keyword>
<feature type="transmembrane region" description="Helical" evidence="5">
    <location>
        <begin position="39"/>
        <end position="61"/>
    </location>
</feature>
<evidence type="ECO:0000256" key="1">
    <source>
        <dbReference type="ARBA" id="ARBA00004141"/>
    </source>
</evidence>
<accession>A0A553I6M1</accession>
<dbReference type="InterPro" id="IPR052649">
    <property type="entry name" value="NCE102-like"/>
</dbReference>
<evidence type="ECO:0000256" key="2">
    <source>
        <dbReference type="ARBA" id="ARBA00022692"/>
    </source>
</evidence>
<feature type="signal peptide" evidence="6">
    <location>
        <begin position="1"/>
        <end position="29"/>
    </location>
</feature>
<keyword evidence="4 5" id="KW-0472">Membrane</keyword>
<dbReference type="GO" id="GO:0070941">
    <property type="term" value="P:eisosome assembly"/>
    <property type="evidence" value="ECO:0007669"/>
    <property type="project" value="TreeGrafter"/>
</dbReference>
<dbReference type="AlphaFoldDB" id="A0A553I6M1"/>
<sequence>MRSLINSILRITQLFLVLIATALLGNVRASTQHAASSATAAINFAIFVCVLSWIAVLYSLLAHFVDAVAIPIVAIALDGFATLFTFIGAVVLSAKLTTVNCANIGTRPTDWIAFGSADTEKRCREIQAGLVFMWFLFGTFTVALVLAFREFRRGGGSVRGPSLASMSQIGV</sequence>
<organism evidence="8 9">
    <name type="scientific">Xylaria flabelliformis</name>
    <dbReference type="NCBI Taxonomy" id="2512241"/>
    <lineage>
        <taxon>Eukaryota</taxon>
        <taxon>Fungi</taxon>
        <taxon>Dikarya</taxon>
        <taxon>Ascomycota</taxon>
        <taxon>Pezizomycotina</taxon>
        <taxon>Sordariomycetes</taxon>
        <taxon>Xylariomycetidae</taxon>
        <taxon>Xylariales</taxon>
        <taxon>Xylariaceae</taxon>
        <taxon>Xylaria</taxon>
    </lineage>
</organism>
<dbReference type="Pfam" id="PF01284">
    <property type="entry name" value="MARVEL"/>
    <property type="match status" value="1"/>
</dbReference>
<gene>
    <name evidence="8" type="ORF">FHL15_003391</name>
</gene>
<feature type="transmembrane region" description="Helical" evidence="5">
    <location>
        <begin position="68"/>
        <end position="92"/>
    </location>
</feature>
<keyword evidence="2 5" id="KW-0812">Transmembrane</keyword>
<evidence type="ECO:0000259" key="7">
    <source>
        <dbReference type="Pfam" id="PF01284"/>
    </source>
</evidence>
<dbReference type="GO" id="GO:0072659">
    <property type="term" value="P:protein localization to plasma membrane"/>
    <property type="evidence" value="ECO:0007669"/>
    <property type="project" value="TreeGrafter"/>
</dbReference>
<reference evidence="9" key="1">
    <citation type="submission" date="2019-06" db="EMBL/GenBank/DDBJ databases">
        <title>Draft genome sequence of the griseofulvin-producing fungus Xylaria cubensis strain G536.</title>
        <authorList>
            <person name="Mead M.E."/>
            <person name="Raja H.A."/>
            <person name="Steenwyk J.L."/>
            <person name="Knowles S.L."/>
            <person name="Oberlies N.H."/>
            <person name="Rokas A."/>
        </authorList>
    </citation>
    <scope>NUCLEOTIDE SEQUENCE [LARGE SCALE GENOMIC DNA]</scope>
    <source>
        <strain evidence="9">G536</strain>
    </source>
</reference>
<keyword evidence="9" id="KW-1185">Reference proteome</keyword>
<dbReference type="InterPro" id="IPR008253">
    <property type="entry name" value="Marvel"/>
</dbReference>
<dbReference type="Proteomes" id="UP000319160">
    <property type="component" value="Unassembled WGS sequence"/>
</dbReference>